<dbReference type="SMART" id="SM00454">
    <property type="entry name" value="SAM"/>
    <property type="match status" value="1"/>
</dbReference>
<feature type="compositionally biased region" description="Low complexity" evidence="1">
    <location>
        <begin position="261"/>
        <end position="272"/>
    </location>
</feature>
<dbReference type="InterPro" id="IPR013761">
    <property type="entry name" value="SAM/pointed_sf"/>
</dbReference>
<gene>
    <name evidence="3" type="ORF">AMON00008_LOCUS53574</name>
</gene>
<feature type="region of interest" description="Disordered" evidence="1">
    <location>
        <begin position="1"/>
        <end position="27"/>
    </location>
</feature>
<dbReference type="EMBL" id="HBNR01075402">
    <property type="protein sequence ID" value="CAE4651764.1"/>
    <property type="molecule type" value="Transcribed_RNA"/>
</dbReference>
<organism evidence="3">
    <name type="scientific">Alexandrium monilatum</name>
    <dbReference type="NCBI Taxonomy" id="311494"/>
    <lineage>
        <taxon>Eukaryota</taxon>
        <taxon>Sar</taxon>
        <taxon>Alveolata</taxon>
        <taxon>Dinophyceae</taxon>
        <taxon>Gonyaulacales</taxon>
        <taxon>Pyrocystaceae</taxon>
        <taxon>Alexandrium</taxon>
    </lineage>
</organism>
<feature type="compositionally biased region" description="Low complexity" evidence="1">
    <location>
        <begin position="300"/>
        <end position="323"/>
    </location>
</feature>
<feature type="compositionally biased region" description="Basic and acidic residues" evidence="1">
    <location>
        <begin position="12"/>
        <end position="27"/>
    </location>
</feature>
<evidence type="ECO:0000313" key="3">
    <source>
        <dbReference type="EMBL" id="CAE4651764.1"/>
    </source>
</evidence>
<evidence type="ECO:0000259" key="2">
    <source>
        <dbReference type="SMART" id="SM00454"/>
    </source>
</evidence>
<feature type="compositionally biased region" description="Low complexity" evidence="1">
    <location>
        <begin position="444"/>
        <end position="454"/>
    </location>
</feature>
<evidence type="ECO:0000256" key="1">
    <source>
        <dbReference type="SAM" id="MobiDB-lite"/>
    </source>
</evidence>
<feature type="compositionally biased region" description="Polar residues" evidence="1">
    <location>
        <begin position="133"/>
        <end position="160"/>
    </location>
</feature>
<dbReference type="Pfam" id="PF07647">
    <property type="entry name" value="SAM_2"/>
    <property type="match status" value="1"/>
</dbReference>
<feature type="domain" description="SAM" evidence="2">
    <location>
        <begin position="157"/>
        <end position="223"/>
    </location>
</feature>
<name>A0A7S4SPJ3_9DINO</name>
<protein>
    <recommendedName>
        <fullName evidence="2">SAM domain-containing protein</fullName>
    </recommendedName>
</protein>
<dbReference type="InterPro" id="IPR001660">
    <property type="entry name" value="SAM"/>
</dbReference>
<feature type="region of interest" description="Disordered" evidence="1">
    <location>
        <begin position="437"/>
        <end position="469"/>
    </location>
</feature>
<feature type="region of interest" description="Disordered" evidence="1">
    <location>
        <begin position="221"/>
        <end position="275"/>
    </location>
</feature>
<feature type="region of interest" description="Disordered" evidence="1">
    <location>
        <begin position="298"/>
        <end position="323"/>
    </location>
</feature>
<dbReference type="Gene3D" id="1.10.150.50">
    <property type="entry name" value="Transcription Factor, Ets-1"/>
    <property type="match status" value="1"/>
</dbReference>
<feature type="compositionally biased region" description="Basic and acidic residues" evidence="1">
    <location>
        <begin position="92"/>
        <end position="103"/>
    </location>
</feature>
<dbReference type="SUPFAM" id="SSF47769">
    <property type="entry name" value="SAM/Pointed domain"/>
    <property type="match status" value="1"/>
</dbReference>
<dbReference type="AlphaFoldDB" id="A0A7S4SPJ3"/>
<feature type="region of interest" description="Disordered" evidence="1">
    <location>
        <begin position="40"/>
        <end position="160"/>
    </location>
</feature>
<reference evidence="3" key="1">
    <citation type="submission" date="2021-01" db="EMBL/GenBank/DDBJ databases">
        <authorList>
            <person name="Corre E."/>
            <person name="Pelletier E."/>
            <person name="Niang G."/>
            <person name="Scheremetjew M."/>
            <person name="Finn R."/>
            <person name="Kale V."/>
            <person name="Holt S."/>
            <person name="Cochrane G."/>
            <person name="Meng A."/>
            <person name="Brown T."/>
            <person name="Cohen L."/>
        </authorList>
    </citation>
    <scope>NUCLEOTIDE SEQUENCE</scope>
    <source>
        <strain evidence="3">CCMP3105</strain>
    </source>
</reference>
<proteinExistence type="predicted"/>
<sequence length="469" mass="49929">MSTFSKARSVSVRKDDTKKMEEEARRMEAKLEMLRRTMDVAEPAKSCSGAERWRSGAASKPLTKGYVKGVLEAKPSGKGRAGSQQRSPSAGRSEDRSFEDAAREGGAGGISGRASPAQPPQQGRVGELLGSGQDRSTPATVSSSSRAAANLQAHMQQQSNDSLEVEAFLGSLKLDRYVSLFVEHGFDCMEVVQEMQESHMKDMGMAPGHILKLRKKLAELSPQPAAQQPPAPDAPAPGAEVTRAPAARQVSFGGTEEVRPTSGTGTAAAGGSLLDGRFSEDDSAASFQEALRAWREGRDATGPAASRASGSSAGTASSPKAAPGSFWSSLGDCEMDLVRVSTPVRAPTEPSPTETETQHGLNGGDEKLCCYQCFKQFYARYAVERESTLPDAGGNKVKKLCSEACAQKWVEVMEAKEEALRKRQEKLDKIQEMQRAFEAERPAAPDAAEADTAPGILLPARTPVAQPVA</sequence>
<accession>A0A7S4SPJ3</accession>